<keyword evidence="3" id="KW-0408">Iron</keyword>
<dbReference type="PANTHER" id="PTHR21496:SF23">
    <property type="entry name" value="3-PHENYLPROPIONATE_CINNAMIC ACID DIOXYGENASE FERREDOXIN SUBUNIT"/>
    <property type="match status" value="1"/>
</dbReference>
<evidence type="ECO:0000256" key="4">
    <source>
        <dbReference type="ARBA" id="ARBA00023014"/>
    </source>
</evidence>
<dbReference type="AlphaFoldDB" id="A0A6J5ZPB3"/>
<dbReference type="PROSITE" id="PS51296">
    <property type="entry name" value="RIESKE"/>
    <property type="match status" value="1"/>
</dbReference>
<dbReference type="InterPro" id="IPR017941">
    <property type="entry name" value="Rieske_2Fe-2S"/>
</dbReference>
<sequence>MSPLLDVCPVDELQPGSCRIIDWEGDPIGVFNCDGEILAMEDRCSHDGAPLAEGVLDPERCTIECPRHGAIFDLRTGIPATLPAYVPVETFPVVIEDGLIKIEVD</sequence>
<keyword evidence="2" id="KW-0479">Metal-binding</keyword>
<gene>
    <name evidence="6" type="ORF">UFOPK3547_00742</name>
</gene>
<organism evidence="6">
    <name type="scientific">freshwater metagenome</name>
    <dbReference type="NCBI Taxonomy" id="449393"/>
    <lineage>
        <taxon>unclassified sequences</taxon>
        <taxon>metagenomes</taxon>
        <taxon>ecological metagenomes</taxon>
    </lineage>
</organism>
<keyword evidence="1" id="KW-0001">2Fe-2S</keyword>
<feature type="domain" description="Rieske" evidence="5">
    <location>
        <begin position="5"/>
        <end position="102"/>
    </location>
</feature>
<dbReference type="GO" id="GO:0046872">
    <property type="term" value="F:metal ion binding"/>
    <property type="evidence" value="ECO:0007669"/>
    <property type="project" value="UniProtKB-KW"/>
</dbReference>
<keyword evidence="4" id="KW-0411">Iron-sulfur</keyword>
<evidence type="ECO:0000256" key="1">
    <source>
        <dbReference type="ARBA" id="ARBA00022714"/>
    </source>
</evidence>
<evidence type="ECO:0000256" key="2">
    <source>
        <dbReference type="ARBA" id="ARBA00022723"/>
    </source>
</evidence>
<dbReference type="SUPFAM" id="SSF50022">
    <property type="entry name" value="ISP domain"/>
    <property type="match status" value="1"/>
</dbReference>
<dbReference type="GO" id="GO:0051537">
    <property type="term" value="F:2 iron, 2 sulfur cluster binding"/>
    <property type="evidence" value="ECO:0007669"/>
    <property type="project" value="UniProtKB-KW"/>
</dbReference>
<dbReference type="CDD" id="cd03528">
    <property type="entry name" value="Rieske_RO_ferredoxin"/>
    <property type="match status" value="1"/>
</dbReference>
<evidence type="ECO:0000313" key="6">
    <source>
        <dbReference type="EMBL" id="CAB4342859.1"/>
    </source>
</evidence>
<dbReference type="Gene3D" id="2.102.10.10">
    <property type="entry name" value="Rieske [2Fe-2S] iron-sulphur domain"/>
    <property type="match status" value="1"/>
</dbReference>
<protein>
    <submittedName>
        <fullName evidence="6">Unannotated protein</fullName>
    </submittedName>
</protein>
<evidence type="ECO:0000256" key="3">
    <source>
        <dbReference type="ARBA" id="ARBA00023004"/>
    </source>
</evidence>
<dbReference type="PANTHER" id="PTHR21496">
    <property type="entry name" value="FERREDOXIN-RELATED"/>
    <property type="match status" value="1"/>
</dbReference>
<reference evidence="6" key="1">
    <citation type="submission" date="2020-05" db="EMBL/GenBank/DDBJ databases">
        <authorList>
            <person name="Chiriac C."/>
            <person name="Salcher M."/>
            <person name="Ghai R."/>
            <person name="Kavagutti S V."/>
        </authorList>
    </citation>
    <scope>NUCLEOTIDE SEQUENCE</scope>
</reference>
<proteinExistence type="predicted"/>
<dbReference type="InterPro" id="IPR036922">
    <property type="entry name" value="Rieske_2Fe-2S_sf"/>
</dbReference>
<evidence type="ECO:0000259" key="5">
    <source>
        <dbReference type="PROSITE" id="PS51296"/>
    </source>
</evidence>
<dbReference type="EMBL" id="CAESAN010000051">
    <property type="protein sequence ID" value="CAB4342859.1"/>
    <property type="molecule type" value="Genomic_DNA"/>
</dbReference>
<accession>A0A6J5ZPB3</accession>
<name>A0A6J5ZPB3_9ZZZZ</name>
<dbReference type="Pfam" id="PF00355">
    <property type="entry name" value="Rieske"/>
    <property type="match status" value="1"/>
</dbReference>